<proteinExistence type="predicted"/>
<dbReference type="EMBL" id="KQ981607">
    <property type="protein sequence ID" value="KYN39386.1"/>
    <property type="molecule type" value="Genomic_DNA"/>
</dbReference>
<sequence>LLSKFELKGNLQFLAPPKLNKELKYIVGKNATDTAPINEFLFGQNFAETLKAA</sequence>
<protein>
    <submittedName>
        <fullName evidence="1">Uncharacterized protein</fullName>
    </submittedName>
</protein>
<reference evidence="1 2" key="1">
    <citation type="submission" date="2016-03" db="EMBL/GenBank/DDBJ databases">
        <title>Trachymyrmex septentrionalis WGS genome.</title>
        <authorList>
            <person name="Nygaard S."/>
            <person name="Hu H."/>
            <person name="Boomsma J."/>
            <person name="Zhang G."/>
        </authorList>
    </citation>
    <scope>NUCLEOTIDE SEQUENCE [LARGE SCALE GENOMIC DNA]</scope>
    <source>
        <strain evidence="1">Tsep2-gDNA-1</strain>
        <tissue evidence="1">Whole body</tissue>
    </source>
</reference>
<evidence type="ECO:0000313" key="2">
    <source>
        <dbReference type="Proteomes" id="UP000078541"/>
    </source>
</evidence>
<evidence type="ECO:0000313" key="1">
    <source>
        <dbReference type="EMBL" id="KYN39386.1"/>
    </source>
</evidence>
<accession>A0A151JX65</accession>
<gene>
    <name evidence="1" type="ORF">ALC56_06205</name>
</gene>
<organism evidence="1 2">
    <name type="scientific">Trachymyrmex septentrionalis</name>
    <dbReference type="NCBI Taxonomy" id="34720"/>
    <lineage>
        <taxon>Eukaryota</taxon>
        <taxon>Metazoa</taxon>
        <taxon>Ecdysozoa</taxon>
        <taxon>Arthropoda</taxon>
        <taxon>Hexapoda</taxon>
        <taxon>Insecta</taxon>
        <taxon>Pterygota</taxon>
        <taxon>Neoptera</taxon>
        <taxon>Endopterygota</taxon>
        <taxon>Hymenoptera</taxon>
        <taxon>Apocrita</taxon>
        <taxon>Aculeata</taxon>
        <taxon>Formicoidea</taxon>
        <taxon>Formicidae</taxon>
        <taxon>Myrmicinae</taxon>
        <taxon>Trachymyrmex</taxon>
    </lineage>
</organism>
<dbReference type="Proteomes" id="UP000078541">
    <property type="component" value="Unassembled WGS sequence"/>
</dbReference>
<name>A0A151JX65_9HYME</name>
<keyword evidence="2" id="KW-1185">Reference proteome</keyword>
<feature type="non-terminal residue" evidence="1">
    <location>
        <position position="1"/>
    </location>
</feature>
<dbReference type="AlphaFoldDB" id="A0A151JX65"/>